<dbReference type="InterPro" id="IPR036259">
    <property type="entry name" value="MFS_trans_sf"/>
</dbReference>
<name>A0AAW1JKG4_POPJA</name>
<evidence type="ECO:0000256" key="3">
    <source>
        <dbReference type="ARBA" id="ARBA00022475"/>
    </source>
</evidence>
<gene>
    <name evidence="11" type="ORF">QE152_g28478</name>
</gene>
<keyword evidence="6 9" id="KW-1133">Transmembrane helix</keyword>
<dbReference type="InterPro" id="IPR020846">
    <property type="entry name" value="MFS_dom"/>
</dbReference>
<evidence type="ECO:0000256" key="5">
    <source>
        <dbReference type="ARBA" id="ARBA00022692"/>
    </source>
</evidence>
<reference evidence="11 12" key="1">
    <citation type="journal article" date="2024" name="BMC Genomics">
        <title>De novo assembly and annotation of Popillia japonica's genome with initial clues to its potential as an invasive pest.</title>
        <authorList>
            <person name="Cucini C."/>
            <person name="Boschi S."/>
            <person name="Funari R."/>
            <person name="Cardaioli E."/>
            <person name="Iannotti N."/>
            <person name="Marturano G."/>
            <person name="Paoli F."/>
            <person name="Bruttini M."/>
            <person name="Carapelli A."/>
            <person name="Frati F."/>
            <person name="Nardi F."/>
        </authorList>
    </citation>
    <scope>NUCLEOTIDE SEQUENCE [LARGE SCALE GENOMIC DNA]</scope>
    <source>
        <strain evidence="11">DMR45628</strain>
    </source>
</reference>
<feature type="transmembrane region" description="Helical" evidence="9">
    <location>
        <begin position="470"/>
        <end position="490"/>
    </location>
</feature>
<dbReference type="PANTHER" id="PTHR48021:SF47">
    <property type="entry name" value="GH17672P"/>
    <property type="match status" value="1"/>
</dbReference>
<proteinExistence type="predicted"/>
<feature type="transmembrane region" description="Helical" evidence="9">
    <location>
        <begin position="72"/>
        <end position="94"/>
    </location>
</feature>
<feature type="transmembrane region" description="Helical" evidence="9">
    <location>
        <begin position="178"/>
        <end position="195"/>
    </location>
</feature>
<feature type="domain" description="Major facilitator superfamily (MFS) profile" evidence="10">
    <location>
        <begin position="73"/>
        <end position="507"/>
    </location>
</feature>
<dbReference type="InterPro" id="IPR050549">
    <property type="entry name" value="MFS_Trehalose_Transporter"/>
</dbReference>
<feature type="transmembrane region" description="Helical" evidence="9">
    <location>
        <begin position="434"/>
        <end position="458"/>
    </location>
</feature>
<evidence type="ECO:0000256" key="7">
    <source>
        <dbReference type="ARBA" id="ARBA00023136"/>
    </source>
</evidence>
<evidence type="ECO:0000256" key="2">
    <source>
        <dbReference type="ARBA" id="ARBA00022448"/>
    </source>
</evidence>
<dbReference type="Proteomes" id="UP001458880">
    <property type="component" value="Unassembled WGS sequence"/>
</dbReference>
<accession>A0AAW1JKG4</accession>
<feature type="transmembrane region" description="Helical" evidence="9">
    <location>
        <begin position="241"/>
        <end position="262"/>
    </location>
</feature>
<feature type="transmembrane region" description="Helical" evidence="9">
    <location>
        <begin position="207"/>
        <end position="229"/>
    </location>
</feature>
<dbReference type="GO" id="GO:0005886">
    <property type="term" value="C:plasma membrane"/>
    <property type="evidence" value="ECO:0007669"/>
    <property type="project" value="UniProtKB-SubCell"/>
</dbReference>
<dbReference type="SUPFAM" id="SSF103473">
    <property type="entry name" value="MFS general substrate transporter"/>
    <property type="match status" value="1"/>
</dbReference>
<keyword evidence="2" id="KW-0813">Transport</keyword>
<comment type="caution">
    <text evidence="11">The sequence shown here is derived from an EMBL/GenBank/DDBJ whole genome shotgun (WGS) entry which is preliminary data.</text>
</comment>
<evidence type="ECO:0000256" key="6">
    <source>
        <dbReference type="ARBA" id="ARBA00022989"/>
    </source>
</evidence>
<dbReference type="InterPro" id="IPR005828">
    <property type="entry name" value="MFS_sugar_transport-like"/>
</dbReference>
<sequence length="507" mass="56373">MEQAVQNMTEAATIRLKILRPPISQYLERVKIHSKWHLDSFQNNSTALVWFEVVMMEYDLKKRNDPQVKTNYFLYFVVIIVNLTCFSCGTAFAWSSPVTPKLNDPDENPMGYTLSEEEVSWIVALMSLGAAVGPFAGGFLADKIGRKRTLLVYVIPLILSYALLAFSTNLYVYYVARFIKGTCVGLFLTVVPMYVGEVAEIHNRGILGCFTVFFVTIGMMYSFVVGPYLSIKWFSLSCNLGAVIFVVICTVLIPESPCYLVMKHKQEEAKKSLQKLRTSNSDEELLELAATVKESVAAQAGILDIFKTEYLTTVKESVAAQAGILDIFKTEYLTRTLRLSVGLMVIQQLTAISVINYYMQLIFESAGSQIPSEVSVMIVGAIQILGTFLSTLVVDKLGRRPLLLSSTLFTSLSLFILSLYFYLKTIKDVSNISWLPITTMIVYMVFYNVGIGPIAFAVMGEIYPPHVKSIASSLSVGCCYFCSFLAAKLFPILVSGVRWGAAISVLS</sequence>
<keyword evidence="8" id="KW-0325">Glycoprotein</keyword>
<keyword evidence="5 9" id="KW-0812">Transmembrane</keyword>
<keyword evidence="3" id="KW-1003">Cell membrane</keyword>
<protein>
    <submittedName>
        <fullName evidence="11">Sugar transporter</fullName>
    </submittedName>
</protein>
<comment type="subcellular location">
    <subcellularLocation>
        <location evidence="1">Cell membrane</location>
        <topology evidence="1">Multi-pass membrane protein</topology>
    </subcellularLocation>
</comment>
<dbReference type="PROSITE" id="PS50850">
    <property type="entry name" value="MFS"/>
    <property type="match status" value="1"/>
</dbReference>
<dbReference type="FunFam" id="1.20.1250.20:FF:000218">
    <property type="entry name" value="facilitated trehalose transporter Tret1"/>
    <property type="match status" value="1"/>
</dbReference>
<evidence type="ECO:0000256" key="9">
    <source>
        <dbReference type="SAM" id="Phobius"/>
    </source>
</evidence>
<evidence type="ECO:0000256" key="4">
    <source>
        <dbReference type="ARBA" id="ARBA00022597"/>
    </source>
</evidence>
<feature type="transmembrane region" description="Helical" evidence="9">
    <location>
        <begin position="150"/>
        <end position="172"/>
    </location>
</feature>
<keyword evidence="4 11" id="KW-0762">Sugar transport</keyword>
<feature type="transmembrane region" description="Helical" evidence="9">
    <location>
        <begin position="119"/>
        <end position="141"/>
    </location>
</feature>
<dbReference type="GO" id="GO:0022857">
    <property type="term" value="F:transmembrane transporter activity"/>
    <property type="evidence" value="ECO:0007669"/>
    <property type="project" value="InterPro"/>
</dbReference>
<dbReference type="InterPro" id="IPR003663">
    <property type="entry name" value="Sugar/inositol_transpt"/>
</dbReference>
<dbReference type="Pfam" id="PF00083">
    <property type="entry name" value="Sugar_tr"/>
    <property type="match status" value="1"/>
</dbReference>
<evidence type="ECO:0000259" key="10">
    <source>
        <dbReference type="PROSITE" id="PS50850"/>
    </source>
</evidence>
<organism evidence="11 12">
    <name type="scientific">Popillia japonica</name>
    <name type="common">Japanese beetle</name>
    <dbReference type="NCBI Taxonomy" id="7064"/>
    <lineage>
        <taxon>Eukaryota</taxon>
        <taxon>Metazoa</taxon>
        <taxon>Ecdysozoa</taxon>
        <taxon>Arthropoda</taxon>
        <taxon>Hexapoda</taxon>
        <taxon>Insecta</taxon>
        <taxon>Pterygota</taxon>
        <taxon>Neoptera</taxon>
        <taxon>Endopterygota</taxon>
        <taxon>Coleoptera</taxon>
        <taxon>Polyphaga</taxon>
        <taxon>Scarabaeiformia</taxon>
        <taxon>Scarabaeidae</taxon>
        <taxon>Rutelinae</taxon>
        <taxon>Popillia</taxon>
    </lineage>
</organism>
<feature type="transmembrane region" description="Helical" evidence="9">
    <location>
        <begin position="374"/>
        <end position="394"/>
    </location>
</feature>
<evidence type="ECO:0000256" key="1">
    <source>
        <dbReference type="ARBA" id="ARBA00004651"/>
    </source>
</evidence>
<dbReference type="EMBL" id="JASPKY010000356">
    <property type="protein sequence ID" value="KAK9704173.1"/>
    <property type="molecule type" value="Genomic_DNA"/>
</dbReference>
<dbReference type="PANTHER" id="PTHR48021">
    <property type="match status" value="1"/>
</dbReference>
<keyword evidence="7 9" id="KW-0472">Membrane</keyword>
<evidence type="ECO:0000256" key="8">
    <source>
        <dbReference type="ARBA" id="ARBA00023180"/>
    </source>
</evidence>
<feature type="transmembrane region" description="Helical" evidence="9">
    <location>
        <begin position="401"/>
        <end position="422"/>
    </location>
</feature>
<dbReference type="AlphaFoldDB" id="A0AAW1JKG4"/>
<dbReference type="Gene3D" id="1.20.1250.20">
    <property type="entry name" value="MFS general substrate transporter like domains"/>
    <property type="match status" value="1"/>
</dbReference>
<evidence type="ECO:0000313" key="12">
    <source>
        <dbReference type="Proteomes" id="UP001458880"/>
    </source>
</evidence>
<evidence type="ECO:0000313" key="11">
    <source>
        <dbReference type="EMBL" id="KAK9704173.1"/>
    </source>
</evidence>
<keyword evidence="12" id="KW-1185">Reference proteome</keyword>
<dbReference type="PRINTS" id="PR00171">
    <property type="entry name" value="SUGRTRNSPORT"/>
</dbReference>
<feature type="transmembrane region" description="Helical" evidence="9">
    <location>
        <begin position="339"/>
        <end position="359"/>
    </location>
</feature>